<protein>
    <submittedName>
        <fullName evidence="1">Uncharacterized protein</fullName>
    </submittedName>
</protein>
<dbReference type="RefSeq" id="WP_210117050.1">
    <property type="nucleotide sequence ID" value="NZ_CP054257.1"/>
</dbReference>
<organism evidence="1 2">
    <name type="scientific">Treponema parvum</name>
    <dbReference type="NCBI Taxonomy" id="138851"/>
    <lineage>
        <taxon>Bacteria</taxon>
        <taxon>Pseudomonadati</taxon>
        <taxon>Spirochaetota</taxon>
        <taxon>Spirochaetia</taxon>
        <taxon>Spirochaetales</taxon>
        <taxon>Treponemataceae</taxon>
        <taxon>Treponema</taxon>
    </lineage>
</organism>
<evidence type="ECO:0000313" key="2">
    <source>
        <dbReference type="Proteomes" id="UP000671995"/>
    </source>
</evidence>
<accession>A0A975F0R6</accession>
<evidence type="ECO:0000313" key="1">
    <source>
        <dbReference type="EMBL" id="QTQ12336.1"/>
    </source>
</evidence>
<proteinExistence type="predicted"/>
<reference evidence="1" key="2">
    <citation type="journal article" date="2021" name="Microbiol. Resour. Announc.">
        <title>Complete Genome Sequences of Three Human Oral Treponema parvum Isolates.</title>
        <authorList>
            <person name="Zeng H."/>
            <person name="Watt R.M."/>
        </authorList>
    </citation>
    <scope>NUCLEOTIDE SEQUENCE</scope>
    <source>
        <strain evidence="1">ATCC 700773</strain>
    </source>
</reference>
<name>A0A975F0R6_9SPIR</name>
<dbReference type="Proteomes" id="UP000671995">
    <property type="component" value="Chromosome"/>
</dbReference>
<gene>
    <name evidence="1" type="ORF">HRI96_09080</name>
</gene>
<reference evidence="1" key="1">
    <citation type="submission" date="2020-05" db="EMBL/GenBank/DDBJ databases">
        <authorList>
            <person name="Zeng H."/>
            <person name="Chan Y.K."/>
            <person name="Watt R.M."/>
        </authorList>
    </citation>
    <scope>NUCLEOTIDE SEQUENCE</scope>
    <source>
        <strain evidence="1">ATCC 700773</strain>
    </source>
</reference>
<dbReference type="EMBL" id="CP054257">
    <property type="protein sequence ID" value="QTQ12336.1"/>
    <property type="molecule type" value="Genomic_DNA"/>
</dbReference>
<sequence length="194" mass="21976">MKKNISVFTVIFALFFIFFAEEVYSAGFEMGIGSGYVFYGDSETKDLVSAMNSENFNRFIIGGEAGFFIPLTDILVFTADSEIMSDLFWKGSRHCYFLDYAFNGGIKMYPGLKGLAFSVAYTLGRRTSFIKMYNQDSIISSTSWGNGFKFAVDYDIKYGKDGICPVIGAYWRHVPRGNSFSDNTLSIYLKLFFR</sequence>
<dbReference type="AlphaFoldDB" id="A0A975F0R6"/>